<accession>A0A2B4SH73</accession>
<gene>
    <name evidence="8" type="primary">HECTD2</name>
    <name evidence="8" type="ORF">AWC38_SpisGene6879</name>
</gene>
<dbReference type="FunFam" id="3.30.2410.10:FF:000009">
    <property type="entry name" value="Probable E3 ubiquitin-protein ligase HECTD2"/>
    <property type="match status" value="1"/>
</dbReference>
<dbReference type="Pfam" id="PF00632">
    <property type="entry name" value="HECT"/>
    <property type="match status" value="1"/>
</dbReference>
<dbReference type="InterPro" id="IPR000569">
    <property type="entry name" value="HECT_dom"/>
</dbReference>
<feature type="compositionally biased region" description="Basic and acidic residues" evidence="6">
    <location>
        <begin position="225"/>
        <end position="238"/>
    </location>
</feature>
<dbReference type="InterPro" id="IPR044611">
    <property type="entry name" value="E3A/B/C-like"/>
</dbReference>
<dbReference type="SMART" id="SM00119">
    <property type="entry name" value="HECTc"/>
    <property type="match status" value="1"/>
</dbReference>
<evidence type="ECO:0000259" key="7">
    <source>
        <dbReference type="PROSITE" id="PS50237"/>
    </source>
</evidence>
<dbReference type="STRING" id="50429.A0A2B4SH73"/>
<keyword evidence="9" id="KW-1185">Reference proteome</keyword>
<dbReference type="EC" id="2.3.2.26" evidence="2"/>
<evidence type="ECO:0000256" key="2">
    <source>
        <dbReference type="ARBA" id="ARBA00012485"/>
    </source>
</evidence>
<dbReference type="PROSITE" id="PS50237">
    <property type="entry name" value="HECT"/>
    <property type="match status" value="1"/>
</dbReference>
<name>A0A2B4SH73_STYPI</name>
<dbReference type="Gene3D" id="3.90.1750.10">
    <property type="entry name" value="Hect, E3 ligase catalytic domains"/>
    <property type="match status" value="1"/>
</dbReference>
<dbReference type="EMBL" id="LSMT01000084">
    <property type="protein sequence ID" value="PFX28413.1"/>
    <property type="molecule type" value="Genomic_DNA"/>
</dbReference>
<evidence type="ECO:0000256" key="5">
    <source>
        <dbReference type="PROSITE-ProRule" id="PRU00104"/>
    </source>
</evidence>
<evidence type="ECO:0000256" key="3">
    <source>
        <dbReference type="ARBA" id="ARBA00022679"/>
    </source>
</evidence>
<dbReference type="AlphaFoldDB" id="A0A2B4SH73"/>
<dbReference type="Gene3D" id="3.30.2410.10">
    <property type="entry name" value="Hect, E3 ligase catalytic domain"/>
    <property type="match status" value="1"/>
</dbReference>
<proteinExistence type="predicted"/>
<evidence type="ECO:0000313" key="8">
    <source>
        <dbReference type="EMBL" id="PFX28413.1"/>
    </source>
</evidence>
<comment type="catalytic activity">
    <reaction evidence="1">
        <text>S-ubiquitinyl-[E2 ubiquitin-conjugating enzyme]-L-cysteine + [acceptor protein]-L-lysine = [E2 ubiquitin-conjugating enzyme]-L-cysteine + N(6)-ubiquitinyl-[acceptor protein]-L-lysine.</text>
        <dbReference type="EC" id="2.3.2.26"/>
    </reaction>
</comment>
<dbReference type="InterPro" id="IPR035983">
    <property type="entry name" value="Hect_E3_ubiquitin_ligase"/>
</dbReference>
<feature type="region of interest" description="Disordered" evidence="6">
    <location>
        <begin position="1"/>
        <end position="238"/>
    </location>
</feature>
<dbReference type="OrthoDB" id="5981550at2759"/>
<dbReference type="PANTHER" id="PTHR45700:SF9">
    <property type="entry name" value="HECT-TYPE E3 UBIQUITIN TRANSFERASE"/>
    <property type="match status" value="1"/>
</dbReference>
<dbReference type="GO" id="GO:0000209">
    <property type="term" value="P:protein polyubiquitination"/>
    <property type="evidence" value="ECO:0007669"/>
    <property type="project" value="InterPro"/>
</dbReference>
<feature type="domain" description="HECT" evidence="7">
    <location>
        <begin position="554"/>
        <end position="896"/>
    </location>
</feature>
<organism evidence="8 9">
    <name type="scientific">Stylophora pistillata</name>
    <name type="common">Smooth cauliflower coral</name>
    <dbReference type="NCBI Taxonomy" id="50429"/>
    <lineage>
        <taxon>Eukaryota</taxon>
        <taxon>Metazoa</taxon>
        <taxon>Cnidaria</taxon>
        <taxon>Anthozoa</taxon>
        <taxon>Hexacorallia</taxon>
        <taxon>Scleractinia</taxon>
        <taxon>Astrocoeniina</taxon>
        <taxon>Pocilloporidae</taxon>
        <taxon>Stylophora</taxon>
    </lineage>
</organism>
<dbReference type="FunFam" id="3.30.2160.10:FF:000004">
    <property type="entry name" value="probable E3 ubiquitin-protein ligase HERC4 isoform X1"/>
    <property type="match status" value="1"/>
</dbReference>
<dbReference type="CDD" id="cd00078">
    <property type="entry name" value="HECTc"/>
    <property type="match status" value="1"/>
</dbReference>
<feature type="active site" description="Glycyl thioester intermediate" evidence="5">
    <location>
        <position position="864"/>
    </location>
</feature>
<comment type="caution">
    <text evidence="8">The sequence shown here is derived from an EMBL/GenBank/DDBJ whole genome shotgun (WGS) entry which is preliminary data.</text>
</comment>
<keyword evidence="4 5" id="KW-0833">Ubl conjugation pathway</keyword>
<dbReference type="Gene3D" id="3.30.2160.10">
    <property type="entry name" value="Hect, E3 ligase catalytic domain"/>
    <property type="match status" value="1"/>
</dbReference>
<evidence type="ECO:0000313" key="9">
    <source>
        <dbReference type="Proteomes" id="UP000225706"/>
    </source>
</evidence>
<feature type="compositionally biased region" description="Polar residues" evidence="6">
    <location>
        <begin position="115"/>
        <end position="153"/>
    </location>
</feature>
<feature type="compositionally biased region" description="Polar residues" evidence="6">
    <location>
        <begin position="164"/>
        <end position="174"/>
    </location>
</feature>
<feature type="compositionally biased region" description="Polar residues" evidence="6">
    <location>
        <begin position="83"/>
        <end position="94"/>
    </location>
</feature>
<keyword evidence="3" id="KW-0808">Transferase</keyword>
<dbReference type="PANTHER" id="PTHR45700">
    <property type="entry name" value="UBIQUITIN-PROTEIN LIGASE E3C"/>
    <property type="match status" value="1"/>
</dbReference>
<reference evidence="9" key="1">
    <citation type="journal article" date="2017" name="bioRxiv">
        <title>Comparative analysis of the genomes of Stylophora pistillata and Acropora digitifera provides evidence for extensive differences between species of corals.</title>
        <authorList>
            <person name="Voolstra C.R."/>
            <person name="Li Y."/>
            <person name="Liew Y.J."/>
            <person name="Baumgarten S."/>
            <person name="Zoccola D."/>
            <person name="Flot J.-F."/>
            <person name="Tambutte S."/>
            <person name="Allemand D."/>
            <person name="Aranda M."/>
        </authorList>
    </citation>
    <scope>NUCLEOTIDE SEQUENCE [LARGE SCALE GENOMIC DNA]</scope>
</reference>
<dbReference type="GO" id="GO:0061630">
    <property type="term" value="F:ubiquitin protein ligase activity"/>
    <property type="evidence" value="ECO:0007669"/>
    <property type="project" value="UniProtKB-EC"/>
</dbReference>
<evidence type="ECO:0000256" key="4">
    <source>
        <dbReference type="ARBA" id="ARBA00022786"/>
    </source>
</evidence>
<feature type="compositionally biased region" description="Basic and acidic residues" evidence="6">
    <location>
        <begin position="68"/>
        <end position="82"/>
    </location>
</feature>
<feature type="compositionally biased region" description="Basic and acidic residues" evidence="6">
    <location>
        <begin position="175"/>
        <end position="216"/>
    </location>
</feature>
<protein>
    <recommendedName>
        <fullName evidence="2">HECT-type E3 ubiquitin transferase</fullName>
        <ecNumber evidence="2">2.3.2.26</ecNumber>
    </recommendedName>
</protein>
<evidence type="ECO:0000256" key="1">
    <source>
        <dbReference type="ARBA" id="ARBA00000885"/>
    </source>
</evidence>
<dbReference type="SUPFAM" id="SSF56204">
    <property type="entry name" value="Hect, E3 ligase catalytic domain"/>
    <property type="match status" value="1"/>
</dbReference>
<dbReference type="Proteomes" id="UP000225706">
    <property type="component" value="Unassembled WGS sequence"/>
</dbReference>
<evidence type="ECO:0000256" key="6">
    <source>
        <dbReference type="SAM" id="MobiDB-lite"/>
    </source>
</evidence>
<sequence>MSGGGSKNPSTRLLPPIKNPLFNPNEDPEEVRVASVNSHPERPRPGRRLGGLGNLFNSRHRNSASPSKAREEIEGCREDANENLKTLSPGSSRPVSKESERSNKGKAIAIEATKSDTGSGNVKTVNSRVPNSSRFARNLSNPTEPINDTNSSCDLPPDNEKSKPVSSSKQNSKSEFTEKKRPVLLHRDKEKRLLVNQRSNDDCKIKSANSRHERLHATSSSDTEVVSRREIRSRREEKKSERIKYHDALSLRNDMRTALATGDYQALLEFLTTTFDSFSEMNVVFKRKDEYNPEELSESGIDHDFVRIAYEIVLTLPQEVHKNVLKSVVNSLLQEIKRQRTKDDLRAYTILLQNPQFDKSSTYVIFAYLLRQVSSLTDGEHQYLVHWFRRLPVNSFKAIVTRVEQFISVRLIPTKTNELPPDEKCTWWIPSAVKVLALLNASNWLFTPPVVNHSFFYNHSLDHIDLMSEYYSWQNPTANPGKFSFCQYPFILSLAAKRYIMQKDSESQMLVMARKSLVAKVQRREIPDMGMLFLNIKVRRSNLISDSLNEISRKQRDLKKKLKVTFAGEPGLDMGGLTKEWFLLLIRRIFRPEYGMFTYNEKSRTYWFSKTCMENDSEFNLVGVLMGLAVYNSIILDIRFPPCCYKKLLSPAVVPFHNPNATVGIAPLGLQDLVETMPDLGRGLKELLEYEGDVEEDLCHTFQISYTIFGEVITHNLKPKGDKITVTKENRQEYVDLYVDYLLNKSIYQQFASFYHGFHSVCASNALIMLRPEEVEMLVCGNPELDMDALRKVTVYDGYTKNDSVVRYFWDIVLSFSLELKKKLLLFATGSDRVPIGGMGEMEFKIIRMEVAHSTSMLPMSHTCFNQLILPPYKNRKILKQKLTIAISNAEGFGIE</sequence>